<protein>
    <recommendedName>
        <fullName evidence="6">2Fe-2S ferredoxin-type domain-containing protein</fullName>
    </recommendedName>
</protein>
<dbReference type="EMBL" id="BARS01034203">
    <property type="protein sequence ID" value="GAG19610.1"/>
    <property type="molecule type" value="Genomic_DNA"/>
</dbReference>
<dbReference type="PROSITE" id="PS51085">
    <property type="entry name" value="2FE2S_FER_2"/>
    <property type="match status" value="1"/>
</dbReference>
<comment type="caution">
    <text evidence="7">The sequence shown here is derived from an EMBL/GenBank/DDBJ whole genome shotgun (WGS) entry which is preliminary data.</text>
</comment>
<dbReference type="Gene3D" id="3.10.20.30">
    <property type="match status" value="1"/>
</dbReference>
<dbReference type="GO" id="GO:0051537">
    <property type="term" value="F:2 iron, 2 sulfur cluster binding"/>
    <property type="evidence" value="ECO:0007669"/>
    <property type="project" value="UniProtKB-KW"/>
</dbReference>
<dbReference type="AlphaFoldDB" id="X0VN03"/>
<keyword evidence="5" id="KW-0411">Iron-sulfur</keyword>
<dbReference type="CDD" id="cd00207">
    <property type="entry name" value="fer2"/>
    <property type="match status" value="1"/>
</dbReference>
<evidence type="ECO:0000256" key="4">
    <source>
        <dbReference type="ARBA" id="ARBA00023004"/>
    </source>
</evidence>
<keyword evidence="1" id="KW-0001">2Fe-2S</keyword>
<dbReference type="FunFam" id="3.10.20.30:FF:000020">
    <property type="entry name" value="Xanthine dehydrogenase iron-sulfur subunit"/>
    <property type="match status" value="1"/>
</dbReference>
<gene>
    <name evidence="7" type="ORF">S01H1_52878</name>
</gene>
<dbReference type="InterPro" id="IPR036884">
    <property type="entry name" value="2Fe-2S-bd_dom_sf"/>
</dbReference>
<dbReference type="PANTHER" id="PTHR44379">
    <property type="entry name" value="OXIDOREDUCTASE WITH IRON-SULFUR SUBUNIT"/>
    <property type="match status" value="1"/>
</dbReference>
<name>X0VN03_9ZZZZ</name>
<evidence type="ECO:0000313" key="7">
    <source>
        <dbReference type="EMBL" id="GAG19610.1"/>
    </source>
</evidence>
<dbReference type="Gene3D" id="1.10.150.120">
    <property type="entry name" value="[2Fe-2S]-binding domain"/>
    <property type="match status" value="1"/>
</dbReference>
<dbReference type="Pfam" id="PF00111">
    <property type="entry name" value="Fer2"/>
    <property type="match status" value="1"/>
</dbReference>
<dbReference type="GO" id="GO:0046872">
    <property type="term" value="F:metal ion binding"/>
    <property type="evidence" value="ECO:0007669"/>
    <property type="project" value="UniProtKB-KW"/>
</dbReference>
<proteinExistence type="predicted"/>
<dbReference type="PROSITE" id="PS00197">
    <property type="entry name" value="2FE2S_FER_1"/>
    <property type="match status" value="1"/>
</dbReference>
<reference evidence="7" key="1">
    <citation type="journal article" date="2014" name="Front. Microbiol.">
        <title>High frequency of phylogenetically diverse reductive dehalogenase-homologous genes in deep subseafloor sedimentary metagenomes.</title>
        <authorList>
            <person name="Kawai M."/>
            <person name="Futagami T."/>
            <person name="Toyoda A."/>
            <person name="Takaki Y."/>
            <person name="Nishi S."/>
            <person name="Hori S."/>
            <person name="Arai W."/>
            <person name="Tsubouchi T."/>
            <person name="Morono Y."/>
            <person name="Uchiyama I."/>
            <person name="Ito T."/>
            <person name="Fujiyama A."/>
            <person name="Inagaki F."/>
            <person name="Takami H."/>
        </authorList>
    </citation>
    <scope>NUCLEOTIDE SEQUENCE</scope>
    <source>
        <strain evidence="7">Expedition CK06-06</strain>
    </source>
</reference>
<dbReference type="InterPro" id="IPR012675">
    <property type="entry name" value="Beta-grasp_dom_sf"/>
</dbReference>
<dbReference type="InterPro" id="IPR036010">
    <property type="entry name" value="2Fe-2S_ferredoxin-like_sf"/>
</dbReference>
<dbReference type="SUPFAM" id="SSF54292">
    <property type="entry name" value="2Fe-2S ferredoxin-like"/>
    <property type="match status" value="1"/>
</dbReference>
<dbReference type="InterPro" id="IPR051452">
    <property type="entry name" value="Diverse_Oxidoreductases"/>
</dbReference>
<evidence type="ECO:0000256" key="2">
    <source>
        <dbReference type="ARBA" id="ARBA00022723"/>
    </source>
</evidence>
<feature type="domain" description="2Fe-2S ferredoxin-type" evidence="6">
    <location>
        <begin position="4"/>
        <end position="80"/>
    </location>
</feature>
<dbReference type="PANTHER" id="PTHR44379:SF5">
    <property type="entry name" value="OXIDOREDUCTASE WITH IRON-SULFUR SUBUNIT"/>
    <property type="match status" value="1"/>
</dbReference>
<dbReference type="InterPro" id="IPR006058">
    <property type="entry name" value="2Fe2S_fd_BS"/>
</dbReference>
<keyword evidence="2" id="KW-0479">Metal-binding</keyword>
<evidence type="ECO:0000259" key="6">
    <source>
        <dbReference type="PROSITE" id="PS51085"/>
    </source>
</evidence>
<dbReference type="SUPFAM" id="SSF47741">
    <property type="entry name" value="CO dehydrogenase ISP C-domain like"/>
    <property type="match status" value="1"/>
</dbReference>
<sequence>MKKLEIEFTINGKKRSLSVKPNDLLINIIRNDLFLTGSKYGCGIGECGVCTVLINGEPVLSCLTLAATVDGKEITTIEGLAKGNELHPMQIAFLKNAAVQCGFCTPSMILTATALLRENPNPTEDEIRDYMRGNICRCTGYIQIVKAIEKCASVGKTS</sequence>
<keyword evidence="3" id="KW-0560">Oxidoreductase</keyword>
<evidence type="ECO:0000256" key="5">
    <source>
        <dbReference type="ARBA" id="ARBA00023014"/>
    </source>
</evidence>
<dbReference type="FunFam" id="1.10.150.120:FF:000003">
    <property type="entry name" value="Carbon monoxide dehydrogenase, small subunit"/>
    <property type="match status" value="1"/>
</dbReference>
<dbReference type="GO" id="GO:0016491">
    <property type="term" value="F:oxidoreductase activity"/>
    <property type="evidence" value="ECO:0007669"/>
    <property type="project" value="UniProtKB-KW"/>
</dbReference>
<keyword evidence="4" id="KW-0408">Iron</keyword>
<evidence type="ECO:0000256" key="3">
    <source>
        <dbReference type="ARBA" id="ARBA00023002"/>
    </source>
</evidence>
<accession>X0VN03</accession>
<dbReference type="InterPro" id="IPR001041">
    <property type="entry name" value="2Fe-2S_ferredoxin-type"/>
</dbReference>
<dbReference type="InterPro" id="IPR002888">
    <property type="entry name" value="2Fe-2S-bd"/>
</dbReference>
<evidence type="ECO:0000256" key="1">
    <source>
        <dbReference type="ARBA" id="ARBA00022714"/>
    </source>
</evidence>
<dbReference type="Pfam" id="PF01799">
    <property type="entry name" value="Fer2_2"/>
    <property type="match status" value="1"/>
</dbReference>
<organism evidence="7">
    <name type="scientific">marine sediment metagenome</name>
    <dbReference type="NCBI Taxonomy" id="412755"/>
    <lineage>
        <taxon>unclassified sequences</taxon>
        <taxon>metagenomes</taxon>
        <taxon>ecological metagenomes</taxon>
    </lineage>
</organism>